<keyword evidence="1" id="KW-0812">Transmembrane</keyword>
<organism evidence="2">
    <name type="scientific">Nanobsidianus stetteri</name>
    <dbReference type="NCBI Taxonomy" id="1294122"/>
    <lineage>
        <taxon>Archaea</taxon>
        <taxon>Nanobdellota</taxon>
        <taxon>Candidatus Nanoarchaeia</taxon>
        <taxon>Nanoarchaeales</taxon>
        <taxon>Nanopusillaceae</taxon>
        <taxon>Candidatus Nanobsidianus</taxon>
    </lineage>
</organism>
<reference evidence="2" key="2">
    <citation type="submission" date="2017-05" db="EMBL/GenBank/DDBJ databases">
        <authorList>
            <person name="Song R."/>
            <person name="Chenine A.L."/>
            <person name="Ruprecht R.M."/>
        </authorList>
    </citation>
    <scope>NUCLEOTIDE SEQUENCE</scope>
    <source>
        <strain evidence="2">SCGC AB-777_F03</strain>
    </source>
</reference>
<feature type="transmembrane region" description="Helical" evidence="1">
    <location>
        <begin position="6"/>
        <end position="27"/>
    </location>
</feature>
<protein>
    <submittedName>
        <fullName evidence="2">Uncharacterized protein</fullName>
    </submittedName>
</protein>
<sequence length="127" mass="14816">MPVNAIEIVLITLILFFISQSMILYFNHITNPSNYDKIVLNYIESNVEFCIYYSYLYDANLFCQPSQNYKFSISAINNIVYISYNGNLLSINLNNNNSYFHPIYGQGLNSFFLQYNNYSSNSILYLS</sequence>
<reference evidence="2" key="1">
    <citation type="journal article" date="2015" name="Appl. Environ. Microbiol.">
        <title>Nanoarchaeota, Their Sulfolobales Host, and Nanoarchaeota Virus Distribution across Yellowstone National Park Hot Springs.</title>
        <authorList>
            <person name="Munson-McGee J.H."/>
            <person name="Field E.K."/>
            <person name="Bateson M."/>
            <person name="Rooney C."/>
            <person name="Stepanauskas R."/>
            <person name="Young M.J."/>
        </authorList>
    </citation>
    <scope>NUCLEOTIDE SEQUENCE [LARGE SCALE GENOMIC DNA]</scope>
    <source>
        <strain evidence="2">SCGC AB-777_F03</strain>
    </source>
</reference>
<keyword evidence="1" id="KW-1133">Transmembrane helix</keyword>
<evidence type="ECO:0000313" key="2">
    <source>
        <dbReference type="EMBL" id="PVU68476.1"/>
    </source>
</evidence>
<name>A0A2T9WKX1_NANST</name>
<keyword evidence="1" id="KW-0472">Membrane</keyword>
<comment type="caution">
    <text evidence="2">The sequence shown here is derived from an EMBL/GenBank/DDBJ whole genome shotgun (WGS) entry which is preliminary data.</text>
</comment>
<dbReference type="AlphaFoldDB" id="A0A2T9WKX1"/>
<evidence type="ECO:0000256" key="1">
    <source>
        <dbReference type="SAM" id="Phobius"/>
    </source>
</evidence>
<proteinExistence type="predicted"/>
<accession>A0A2T9WKX1</accession>
<dbReference type="EMBL" id="QEFP01000010">
    <property type="protein sequence ID" value="PVU68476.1"/>
    <property type="molecule type" value="Genomic_DNA"/>
</dbReference>
<gene>
    <name evidence="2" type="ORF">DDW03_02265</name>
</gene>